<protein>
    <submittedName>
        <fullName evidence="1">Transposase-like protein</fullName>
    </submittedName>
</protein>
<gene>
    <name evidence="1" type="ORF">J2S11_000302</name>
</gene>
<dbReference type="Proteomes" id="UP001235840">
    <property type="component" value="Unassembled WGS sequence"/>
</dbReference>
<dbReference type="EMBL" id="JAUSTY010000001">
    <property type="protein sequence ID" value="MDQ0164403.1"/>
    <property type="molecule type" value="Genomic_DNA"/>
</dbReference>
<reference evidence="1 2" key="1">
    <citation type="submission" date="2023-07" db="EMBL/GenBank/DDBJ databases">
        <title>Genomic Encyclopedia of Type Strains, Phase IV (KMG-IV): sequencing the most valuable type-strain genomes for metagenomic binning, comparative biology and taxonomic classification.</title>
        <authorList>
            <person name="Goeker M."/>
        </authorList>
    </citation>
    <scope>NUCLEOTIDE SEQUENCE [LARGE SCALE GENOMIC DNA]</scope>
    <source>
        <strain evidence="1 2">DSM 12751</strain>
    </source>
</reference>
<dbReference type="RefSeq" id="WP_307389949.1">
    <property type="nucleotide sequence ID" value="NZ_BAAADK010000021.1"/>
</dbReference>
<sequence>MSRKSKISGFEKIEAIEKYLHGEDSLNHLAHLLDVSFQTINNGFKLNSSLTMASNLPVFRSRWSSAYI</sequence>
<keyword evidence="2" id="KW-1185">Reference proteome</keyword>
<proteinExistence type="predicted"/>
<accession>A0ABT9VTU6</accession>
<organism evidence="1 2">
    <name type="scientific">Caldalkalibacillus horti</name>
    <dbReference type="NCBI Taxonomy" id="77523"/>
    <lineage>
        <taxon>Bacteria</taxon>
        <taxon>Bacillati</taxon>
        <taxon>Bacillota</taxon>
        <taxon>Bacilli</taxon>
        <taxon>Bacillales</taxon>
        <taxon>Bacillaceae</taxon>
        <taxon>Caldalkalibacillus</taxon>
    </lineage>
</organism>
<name>A0ABT9VTU6_9BACI</name>
<comment type="caution">
    <text evidence="1">The sequence shown here is derived from an EMBL/GenBank/DDBJ whole genome shotgun (WGS) entry which is preliminary data.</text>
</comment>
<evidence type="ECO:0000313" key="1">
    <source>
        <dbReference type="EMBL" id="MDQ0164403.1"/>
    </source>
</evidence>
<evidence type="ECO:0000313" key="2">
    <source>
        <dbReference type="Proteomes" id="UP001235840"/>
    </source>
</evidence>